<dbReference type="SMART" id="SM01260">
    <property type="entry name" value="LANC_like"/>
    <property type="match status" value="1"/>
</dbReference>
<dbReference type="GO" id="GO:0046872">
    <property type="term" value="F:metal ion binding"/>
    <property type="evidence" value="ECO:0007669"/>
    <property type="project" value="UniProtKB-KW"/>
</dbReference>
<keyword evidence="1" id="KW-0862">Zinc</keyword>
<dbReference type="RefSeq" id="WP_420245223.1">
    <property type="nucleotide sequence ID" value="NZ_BOPV01000001.1"/>
</dbReference>
<dbReference type="GO" id="GO:0031179">
    <property type="term" value="P:peptide modification"/>
    <property type="evidence" value="ECO:0007669"/>
    <property type="project" value="InterPro"/>
</dbReference>
<feature type="binding site" evidence="1">
    <location>
        <position position="289"/>
    </location>
    <ligand>
        <name>Zn(2+)</name>
        <dbReference type="ChEBI" id="CHEBI:29105"/>
    </ligand>
</feature>
<dbReference type="SUPFAM" id="SSF158745">
    <property type="entry name" value="LanC-like"/>
    <property type="match status" value="1"/>
</dbReference>
<organism evidence="2 3">
    <name type="scientific">Roseiterribacter gracilis</name>
    <dbReference type="NCBI Taxonomy" id="2812848"/>
    <lineage>
        <taxon>Bacteria</taxon>
        <taxon>Pseudomonadati</taxon>
        <taxon>Pseudomonadota</taxon>
        <taxon>Alphaproteobacteria</taxon>
        <taxon>Rhodospirillales</taxon>
        <taxon>Roseiterribacteraceae</taxon>
        <taxon>Roseiterribacter</taxon>
    </lineage>
</organism>
<comment type="caution">
    <text evidence="2">The sequence shown here is derived from an EMBL/GenBank/DDBJ whole genome shotgun (WGS) entry which is preliminary data.</text>
</comment>
<evidence type="ECO:0000256" key="1">
    <source>
        <dbReference type="PIRSR" id="PIRSR607822-1"/>
    </source>
</evidence>
<evidence type="ECO:0000313" key="2">
    <source>
        <dbReference type="EMBL" id="GIL41648.1"/>
    </source>
</evidence>
<keyword evidence="3" id="KW-1185">Reference proteome</keyword>
<keyword evidence="1" id="KW-0479">Metal-binding</keyword>
<dbReference type="Gene3D" id="1.50.10.10">
    <property type="match status" value="1"/>
</dbReference>
<dbReference type="Proteomes" id="UP000681075">
    <property type="component" value="Unassembled WGS sequence"/>
</dbReference>
<proteinExistence type="predicted"/>
<dbReference type="AlphaFoldDB" id="A0A8S8XCC5"/>
<name>A0A8S8XCC5_9PROT</name>
<protein>
    <submittedName>
        <fullName evidence="2">Uncharacterized protein</fullName>
    </submittedName>
</protein>
<sequence length="424" mass="45085">MAFLHASEIHRRDARTATSWVPAIAYTRAVEIGEHLLSLAIRTGGSATWRGLLAEETSDASPIIGILDSDFYNGATGIGVFLLALARKTGRTDFHEVGQHAFVPLQRRLATRRTFDREERIFGGAEGLTSCLYPLVLGAALGDAPSLRDSADQLAAQLTQALIETDQTFDLAAGAAGTILGLLALHSAGHPIGLEKAHACGLHLLAHAPPPNARTTQDSLTGLARGASGFALALNRLGRASGHAAFAEAALAWVAYEDALFDKAHGNWPDRRFVSDAQPVADFTACSWCHGATGIGFARIGMAQQSGLDVTRAIRRTITEPLADSDSLCCGNFGRISFLLEAGIRLDRPELIAQARARAAQLLAADADTFPNLFGDRAQNLGFFQGVSGVGYELLRLLDPQDAPCALLWDVEVGMRAASRRGAE</sequence>
<dbReference type="InterPro" id="IPR012341">
    <property type="entry name" value="6hp_glycosidase-like_sf"/>
</dbReference>
<reference evidence="2" key="1">
    <citation type="submission" date="2021-02" db="EMBL/GenBank/DDBJ databases">
        <title>Genome sequence of Rhodospirillales sp. strain TMPK1 isolated from soil.</title>
        <authorList>
            <person name="Nakai R."/>
            <person name="Kusada H."/>
            <person name="Tamaki H."/>
        </authorList>
    </citation>
    <scope>NUCLEOTIDE SEQUENCE</scope>
    <source>
        <strain evidence="2">TMPK1</strain>
    </source>
</reference>
<dbReference type="EMBL" id="BOPV01000001">
    <property type="protein sequence ID" value="GIL41648.1"/>
    <property type="molecule type" value="Genomic_DNA"/>
</dbReference>
<dbReference type="Pfam" id="PF05147">
    <property type="entry name" value="LANC_like"/>
    <property type="match status" value="1"/>
</dbReference>
<evidence type="ECO:0000313" key="3">
    <source>
        <dbReference type="Proteomes" id="UP000681075"/>
    </source>
</evidence>
<gene>
    <name evidence="2" type="ORF">TMPK1_38850</name>
</gene>
<dbReference type="GO" id="GO:0005975">
    <property type="term" value="P:carbohydrate metabolic process"/>
    <property type="evidence" value="ECO:0007669"/>
    <property type="project" value="InterPro"/>
</dbReference>
<feature type="binding site" evidence="1">
    <location>
        <position position="329"/>
    </location>
    <ligand>
        <name>Zn(2+)</name>
        <dbReference type="ChEBI" id="CHEBI:29105"/>
    </ligand>
</feature>
<dbReference type="PRINTS" id="PR01950">
    <property type="entry name" value="LANCSUPER"/>
</dbReference>
<accession>A0A8S8XCC5</accession>
<dbReference type="InterPro" id="IPR007822">
    <property type="entry name" value="LANC-like"/>
</dbReference>